<reference evidence="2" key="1">
    <citation type="submission" date="2016-10" db="EMBL/GenBank/DDBJ databases">
        <authorList>
            <person name="Varghese N."/>
            <person name="Submissions S."/>
        </authorList>
    </citation>
    <scope>NUCLEOTIDE SEQUENCE [LARGE SCALE GENOMIC DNA]</scope>
    <source>
        <strain evidence="2">CGMCC 1.6963</strain>
    </source>
</reference>
<dbReference type="AlphaFoldDB" id="A0A1H9XRF7"/>
<dbReference type="STRING" id="587636.SAMN05216199_0177"/>
<sequence>MGQIQEAFRRLPFSKPTVKIEPKGNVTLVNLPTYYEATWPRDNGLEPGEVSAPVKLLSWSVEFKVDSHSYTFHYGDGTSSGPVEDAGGGYPDGSVKHTYAKPIDAAAVSVDSRLTGQFRVNGGEWVDIDTIADLQDEPVTTLQVREAKARLYTN</sequence>
<protein>
    <recommendedName>
        <fullName evidence="3">PKD domain-containing protein</fullName>
    </recommendedName>
</protein>
<keyword evidence="2" id="KW-1185">Reference proteome</keyword>
<dbReference type="EMBL" id="FOHB01000011">
    <property type="protein sequence ID" value="SES48736.1"/>
    <property type="molecule type" value="Genomic_DNA"/>
</dbReference>
<name>A0A1H9XRF7_9MICO</name>
<accession>A0A1H9XRF7</accession>
<organism evidence="1 2">
    <name type="scientific">Pedococcus cremeus</name>
    <dbReference type="NCBI Taxonomy" id="587636"/>
    <lineage>
        <taxon>Bacteria</taxon>
        <taxon>Bacillati</taxon>
        <taxon>Actinomycetota</taxon>
        <taxon>Actinomycetes</taxon>
        <taxon>Micrococcales</taxon>
        <taxon>Intrasporangiaceae</taxon>
        <taxon>Pedococcus</taxon>
    </lineage>
</organism>
<proteinExistence type="predicted"/>
<evidence type="ECO:0008006" key="3">
    <source>
        <dbReference type="Google" id="ProtNLM"/>
    </source>
</evidence>
<dbReference type="RefSeq" id="WP_091762646.1">
    <property type="nucleotide sequence ID" value="NZ_FOHB01000011.1"/>
</dbReference>
<evidence type="ECO:0000313" key="2">
    <source>
        <dbReference type="Proteomes" id="UP000199019"/>
    </source>
</evidence>
<dbReference type="Proteomes" id="UP000199019">
    <property type="component" value="Unassembled WGS sequence"/>
</dbReference>
<gene>
    <name evidence="1" type="ORF">SAMN05216199_0177</name>
</gene>
<evidence type="ECO:0000313" key="1">
    <source>
        <dbReference type="EMBL" id="SES48736.1"/>
    </source>
</evidence>